<evidence type="ECO:0000313" key="2">
    <source>
        <dbReference type="EMBL" id="GMS97030.1"/>
    </source>
</evidence>
<feature type="compositionally biased region" description="Basic residues" evidence="1">
    <location>
        <begin position="1"/>
        <end position="10"/>
    </location>
</feature>
<dbReference type="EMBL" id="BTSX01000004">
    <property type="protein sequence ID" value="GMS97030.1"/>
    <property type="molecule type" value="Genomic_DNA"/>
</dbReference>
<name>A0AAV5TRC6_9BILA</name>
<feature type="compositionally biased region" description="Basic and acidic residues" evidence="1">
    <location>
        <begin position="77"/>
        <end position="89"/>
    </location>
</feature>
<proteinExistence type="predicted"/>
<comment type="caution">
    <text evidence="2">The sequence shown here is derived from an EMBL/GenBank/DDBJ whole genome shotgun (WGS) entry which is preliminary data.</text>
</comment>
<organism evidence="2 3">
    <name type="scientific">Pristionchus entomophagus</name>
    <dbReference type="NCBI Taxonomy" id="358040"/>
    <lineage>
        <taxon>Eukaryota</taxon>
        <taxon>Metazoa</taxon>
        <taxon>Ecdysozoa</taxon>
        <taxon>Nematoda</taxon>
        <taxon>Chromadorea</taxon>
        <taxon>Rhabditida</taxon>
        <taxon>Rhabditina</taxon>
        <taxon>Diplogasteromorpha</taxon>
        <taxon>Diplogasteroidea</taxon>
        <taxon>Neodiplogasteridae</taxon>
        <taxon>Pristionchus</taxon>
    </lineage>
</organism>
<evidence type="ECO:0000313" key="3">
    <source>
        <dbReference type="Proteomes" id="UP001432027"/>
    </source>
</evidence>
<feature type="compositionally biased region" description="Basic and acidic residues" evidence="1">
    <location>
        <begin position="22"/>
        <end position="53"/>
    </location>
</feature>
<keyword evidence="3" id="KW-1185">Reference proteome</keyword>
<evidence type="ECO:0000256" key="1">
    <source>
        <dbReference type="SAM" id="MobiDB-lite"/>
    </source>
</evidence>
<dbReference type="Proteomes" id="UP001432027">
    <property type="component" value="Unassembled WGS sequence"/>
</dbReference>
<gene>
    <name evidence="2" type="ORF">PENTCL1PPCAC_19205</name>
</gene>
<sequence length="106" mass="12098">MGKKNNKNGKKTVSTTNDDFVEDRAPSQDRPSSDNQRDNSVRDLDNEKAKAEKLGLCTKILEEKVKKIETELKTAKYELERKETIEKEKNKKRASTATNDDVGVER</sequence>
<feature type="non-terminal residue" evidence="2">
    <location>
        <position position="106"/>
    </location>
</feature>
<protein>
    <submittedName>
        <fullName evidence="2">Uncharacterized protein</fullName>
    </submittedName>
</protein>
<reference evidence="2" key="1">
    <citation type="submission" date="2023-10" db="EMBL/GenBank/DDBJ databases">
        <title>Genome assembly of Pristionchus species.</title>
        <authorList>
            <person name="Yoshida K."/>
            <person name="Sommer R.J."/>
        </authorList>
    </citation>
    <scope>NUCLEOTIDE SEQUENCE</scope>
    <source>
        <strain evidence="2">RS0144</strain>
    </source>
</reference>
<dbReference type="AlphaFoldDB" id="A0AAV5TRC6"/>
<feature type="region of interest" description="Disordered" evidence="1">
    <location>
        <begin position="77"/>
        <end position="106"/>
    </location>
</feature>
<feature type="region of interest" description="Disordered" evidence="1">
    <location>
        <begin position="1"/>
        <end position="53"/>
    </location>
</feature>
<accession>A0AAV5TRC6</accession>